<dbReference type="OrthoDB" id="8156917at2"/>
<dbReference type="EMBL" id="SMUV01000067">
    <property type="protein sequence ID" value="TDK46305.1"/>
    <property type="molecule type" value="Genomic_DNA"/>
</dbReference>
<comment type="caution">
    <text evidence="1">The sequence shown here is derived from an EMBL/GenBank/DDBJ whole genome shotgun (WGS) entry which is preliminary data.</text>
</comment>
<accession>A0A4R5V451</accession>
<dbReference type="AlphaFoldDB" id="A0A4R5V451"/>
<dbReference type="GO" id="GO:0016491">
    <property type="term" value="F:oxidoreductase activity"/>
    <property type="evidence" value="ECO:0007669"/>
    <property type="project" value="InterPro"/>
</dbReference>
<evidence type="ECO:0000313" key="2">
    <source>
        <dbReference type="Proteomes" id="UP000295301"/>
    </source>
</evidence>
<dbReference type="SUPFAM" id="SSF55469">
    <property type="entry name" value="FMN-dependent nitroreductase-like"/>
    <property type="match status" value="2"/>
</dbReference>
<reference evidence="1 2" key="1">
    <citation type="submission" date="2019-03" db="EMBL/GenBank/DDBJ databases">
        <title>Ruegeria lutea sp. nov., a novel strain, isolated from marine sediment, the Masan Bay, South Korea.</title>
        <authorList>
            <person name="Kim J."/>
            <person name="Kim D.-Y."/>
            <person name="Lee S.-S."/>
        </authorList>
    </citation>
    <scope>NUCLEOTIDE SEQUENCE [LARGE SCALE GENOMIC DNA]</scope>
    <source>
        <strain evidence="1 2">318-1</strain>
    </source>
</reference>
<keyword evidence="2" id="KW-1185">Reference proteome</keyword>
<proteinExistence type="predicted"/>
<dbReference type="NCBIfam" id="NF047509">
    <property type="entry name" value="Rv3131_FMN_oxido"/>
    <property type="match status" value="1"/>
</dbReference>
<protein>
    <submittedName>
        <fullName evidence="1">Tat pathway signal protein</fullName>
    </submittedName>
</protein>
<evidence type="ECO:0000313" key="1">
    <source>
        <dbReference type="EMBL" id="TDK46305.1"/>
    </source>
</evidence>
<organism evidence="1 2">
    <name type="scientific">Antarcticimicrobium luteum</name>
    <dbReference type="NCBI Taxonomy" id="2547397"/>
    <lineage>
        <taxon>Bacteria</taxon>
        <taxon>Pseudomonadati</taxon>
        <taxon>Pseudomonadota</taxon>
        <taxon>Alphaproteobacteria</taxon>
        <taxon>Rhodobacterales</taxon>
        <taxon>Paracoccaceae</taxon>
        <taxon>Antarcticimicrobium</taxon>
    </lineage>
</organism>
<name>A0A4R5V451_9RHOB</name>
<dbReference type="Proteomes" id="UP000295301">
    <property type="component" value="Unassembled WGS sequence"/>
</dbReference>
<dbReference type="Gene3D" id="3.40.109.10">
    <property type="entry name" value="NADH Oxidase"/>
    <property type="match status" value="1"/>
</dbReference>
<sequence>MTRRLMLIGGGLTVAGLGADAALQLRKGPYDAALARMGRPLPVAPGMADLVRYATLAANGHNTQPWLFSAGEGGVTVRPDFSRRTPVVDPDDHHLFASLGCAAENLSIAARARGMGGEVEASAPDAGLHVDLTPGTEEPQPLLTAIPERQSTRGLYDGSKLGTEEAGRLVRAAAAHGVEALYLDAPERIEEVLALVIEGNTRQVNDPAFVTELKAWLRFNPVQAAQRGDGLFAGSSGNPSLPGWLGPRLFDLVFTADAENGKCAEQLRSSAGLVVLVAPEDNPRGWVAAGRACQRVMLQATLDGLKCAFLNQAVEVPAMRAELRRLLGLGERRPNLVLRVGRGPALPKSLRRPVAEVLQG</sequence>
<dbReference type="InterPro" id="IPR000415">
    <property type="entry name" value="Nitroreductase-like"/>
</dbReference>
<gene>
    <name evidence="1" type="ORF">E1832_12565</name>
</gene>